<dbReference type="Gene3D" id="1.10.630.10">
    <property type="entry name" value="Cytochrome P450"/>
    <property type="match status" value="1"/>
</dbReference>
<name>A0A835IHH4_9MAGN</name>
<protein>
    <recommendedName>
        <fullName evidence="3">Cytochrome P450</fullName>
    </recommendedName>
</protein>
<dbReference type="OrthoDB" id="2789670at2759"/>
<proteinExistence type="predicted"/>
<dbReference type="PANTHER" id="PTHR47951">
    <property type="entry name" value="OS08G0547900 PROTEIN"/>
    <property type="match status" value="1"/>
</dbReference>
<reference evidence="1 2" key="1">
    <citation type="submission" date="2020-10" db="EMBL/GenBank/DDBJ databases">
        <title>The Coptis chinensis genome and diversification of protoberbering-type alkaloids.</title>
        <authorList>
            <person name="Wang B."/>
            <person name="Shu S."/>
            <person name="Song C."/>
            <person name="Liu Y."/>
        </authorList>
    </citation>
    <scope>NUCLEOTIDE SEQUENCE [LARGE SCALE GENOMIC DNA]</scope>
    <source>
        <strain evidence="1">HL-2020</strain>
        <tissue evidence="1">Leaf</tissue>
    </source>
</reference>
<dbReference type="GO" id="GO:0016705">
    <property type="term" value="F:oxidoreductase activity, acting on paired donors, with incorporation or reduction of molecular oxygen"/>
    <property type="evidence" value="ECO:0007669"/>
    <property type="project" value="InterPro"/>
</dbReference>
<dbReference type="EMBL" id="JADFTS010000003">
    <property type="protein sequence ID" value="KAF9617134.1"/>
    <property type="molecule type" value="Genomic_DNA"/>
</dbReference>
<dbReference type="PANTHER" id="PTHR47951:SF7">
    <property type="entry name" value="FLAVONOID 3',5'-HYDROXYLASE-LIKE ISOFORM X1"/>
    <property type="match status" value="1"/>
</dbReference>
<comment type="caution">
    <text evidence="1">The sequence shown here is derived from an EMBL/GenBank/DDBJ whole genome shotgun (WGS) entry which is preliminary data.</text>
</comment>
<dbReference type="GO" id="GO:0005506">
    <property type="term" value="F:iron ion binding"/>
    <property type="evidence" value="ECO:0007669"/>
    <property type="project" value="InterPro"/>
</dbReference>
<dbReference type="GO" id="GO:0020037">
    <property type="term" value="F:heme binding"/>
    <property type="evidence" value="ECO:0007669"/>
    <property type="project" value="InterPro"/>
</dbReference>
<dbReference type="Proteomes" id="UP000631114">
    <property type="component" value="Unassembled WGS sequence"/>
</dbReference>
<dbReference type="Pfam" id="PF00067">
    <property type="entry name" value="p450"/>
    <property type="match status" value="1"/>
</dbReference>
<dbReference type="InterPro" id="IPR001128">
    <property type="entry name" value="Cyt_P450"/>
</dbReference>
<keyword evidence="2" id="KW-1185">Reference proteome</keyword>
<evidence type="ECO:0008006" key="3">
    <source>
        <dbReference type="Google" id="ProtNLM"/>
    </source>
</evidence>
<dbReference type="SUPFAM" id="SSF48264">
    <property type="entry name" value="Cytochrome P450"/>
    <property type="match status" value="1"/>
</dbReference>
<gene>
    <name evidence="1" type="ORF">IFM89_034285</name>
</gene>
<sequence length="199" mass="22985">MLRKISVTQLLGNKRLESLYAIRQGEGRQMIKNISSMIDIPTAVHDYVNAALFDSVTGMLWGGLSLVGDEKKQITSEFHKLSQRIIALCGEISISDFIPFLAMFDLQRKGNEMKKLMAWFDRIFEQVIEQRLQMKTVKDLDFLQVLLQCRDQVDQKNTPLSLTHIKALLMVFLRFISLYNFIPLHFFPCINPNFGGERL</sequence>
<accession>A0A835IHH4</accession>
<dbReference type="GO" id="GO:0004497">
    <property type="term" value="F:monooxygenase activity"/>
    <property type="evidence" value="ECO:0007669"/>
    <property type="project" value="InterPro"/>
</dbReference>
<evidence type="ECO:0000313" key="2">
    <source>
        <dbReference type="Proteomes" id="UP000631114"/>
    </source>
</evidence>
<organism evidence="1 2">
    <name type="scientific">Coptis chinensis</name>
    <dbReference type="NCBI Taxonomy" id="261450"/>
    <lineage>
        <taxon>Eukaryota</taxon>
        <taxon>Viridiplantae</taxon>
        <taxon>Streptophyta</taxon>
        <taxon>Embryophyta</taxon>
        <taxon>Tracheophyta</taxon>
        <taxon>Spermatophyta</taxon>
        <taxon>Magnoliopsida</taxon>
        <taxon>Ranunculales</taxon>
        <taxon>Ranunculaceae</taxon>
        <taxon>Coptidoideae</taxon>
        <taxon>Coptis</taxon>
    </lineage>
</organism>
<dbReference type="AlphaFoldDB" id="A0A835IHH4"/>
<dbReference type="InterPro" id="IPR036396">
    <property type="entry name" value="Cyt_P450_sf"/>
</dbReference>
<dbReference type="GO" id="GO:0044550">
    <property type="term" value="P:secondary metabolite biosynthetic process"/>
    <property type="evidence" value="ECO:0007669"/>
    <property type="project" value="UniProtKB-ARBA"/>
</dbReference>
<evidence type="ECO:0000313" key="1">
    <source>
        <dbReference type="EMBL" id="KAF9617134.1"/>
    </source>
</evidence>